<keyword evidence="5 7" id="KW-1133">Transmembrane helix</keyword>
<evidence type="ECO:0000256" key="7">
    <source>
        <dbReference type="SAM" id="Phobius"/>
    </source>
</evidence>
<evidence type="ECO:0000256" key="3">
    <source>
        <dbReference type="ARBA" id="ARBA00022475"/>
    </source>
</evidence>
<feature type="transmembrane region" description="Helical" evidence="7">
    <location>
        <begin position="444"/>
        <end position="462"/>
    </location>
</feature>
<evidence type="ECO:0000256" key="6">
    <source>
        <dbReference type="ARBA" id="ARBA00023136"/>
    </source>
</evidence>
<dbReference type="AlphaFoldDB" id="A0A4R1MQ23"/>
<evidence type="ECO:0000313" key="9">
    <source>
        <dbReference type="EMBL" id="TCK92619.1"/>
    </source>
</evidence>
<dbReference type="PANTHER" id="PTHR30252">
    <property type="entry name" value="INNER MEMBRANE PEPTIDE TRANSPORTER"/>
    <property type="match status" value="1"/>
</dbReference>
<feature type="transmembrane region" description="Helical" evidence="7">
    <location>
        <begin position="386"/>
        <end position="407"/>
    </location>
</feature>
<dbReference type="InterPro" id="IPR051605">
    <property type="entry name" value="CstA"/>
</dbReference>
<evidence type="ECO:0000256" key="5">
    <source>
        <dbReference type="ARBA" id="ARBA00022989"/>
    </source>
</evidence>
<feature type="domain" description="CstA N-terminal" evidence="8">
    <location>
        <begin position="7"/>
        <end position="144"/>
    </location>
</feature>
<dbReference type="OrthoDB" id="9761224at2"/>
<feature type="transmembrane region" description="Helical" evidence="7">
    <location>
        <begin position="53"/>
        <end position="75"/>
    </location>
</feature>
<feature type="transmembrane region" description="Helical" evidence="7">
    <location>
        <begin position="414"/>
        <end position="432"/>
    </location>
</feature>
<protein>
    <submittedName>
        <fullName evidence="9">Carbon starvation protein CstA</fullName>
    </submittedName>
</protein>
<feature type="transmembrane region" description="Helical" evidence="7">
    <location>
        <begin position="81"/>
        <end position="104"/>
    </location>
</feature>
<proteinExistence type="inferred from homology"/>
<comment type="similarity">
    <text evidence="2">Belongs to the peptide transporter carbon starvation (CstA) (TC 2.A.114) family.</text>
</comment>
<dbReference type="GO" id="GO:0005886">
    <property type="term" value="C:plasma membrane"/>
    <property type="evidence" value="ECO:0007669"/>
    <property type="project" value="UniProtKB-SubCell"/>
</dbReference>
<keyword evidence="6 7" id="KW-0472">Membrane</keyword>
<accession>A0A4R1MQ23</accession>
<feature type="transmembrane region" description="Helical" evidence="7">
    <location>
        <begin position="362"/>
        <end position="380"/>
    </location>
</feature>
<dbReference type="RefSeq" id="WP_132282485.1">
    <property type="nucleotide sequence ID" value="NZ_SMGQ01000013.1"/>
</dbReference>
<name>A0A4R1MQ23_9FIRM</name>
<dbReference type="InterPro" id="IPR003706">
    <property type="entry name" value="CstA_N"/>
</dbReference>
<dbReference type="PANTHER" id="PTHR30252:SF4">
    <property type="entry name" value="CARBON STARVATION"/>
    <property type="match status" value="1"/>
</dbReference>
<feature type="transmembrane region" description="Helical" evidence="7">
    <location>
        <begin position="187"/>
        <end position="208"/>
    </location>
</feature>
<dbReference type="GO" id="GO:0009267">
    <property type="term" value="P:cellular response to starvation"/>
    <property type="evidence" value="ECO:0007669"/>
    <property type="project" value="InterPro"/>
</dbReference>
<comment type="caution">
    <text evidence="9">The sequence shown here is derived from an EMBL/GenBank/DDBJ whole genome shotgun (WGS) entry which is preliminary data.</text>
</comment>
<feature type="domain" description="CstA N-terminal" evidence="8">
    <location>
        <begin position="308"/>
        <end position="429"/>
    </location>
</feature>
<dbReference type="Proteomes" id="UP000294545">
    <property type="component" value="Unassembled WGS sequence"/>
</dbReference>
<keyword evidence="3" id="KW-1003">Cell membrane</keyword>
<evidence type="ECO:0000259" key="8">
    <source>
        <dbReference type="Pfam" id="PF02554"/>
    </source>
</evidence>
<evidence type="ECO:0000256" key="2">
    <source>
        <dbReference type="ARBA" id="ARBA00007755"/>
    </source>
</evidence>
<feature type="transmembrane region" description="Helical" evidence="7">
    <location>
        <begin position="6"/>
        <end position="26"/>
    </location>
</feature>
<gene>
    <name evidence="9" type="ORF">EDC19_1768</name>
</gene>
<organism evidence="9 10">
    <name type="scientific">Natranaerovirga hydrolytica</name>
    <dbReference type="NCBI Taxonomy" id="680378"/>
    <lineage>
        <taxon>Bacteria</taxon>
        <taxon>Bacillati</taxon>
        <taxon>Bacillota</taxon>
        <taxon>Clostridia</taxon>
        <taxon>Lachnospirales</taxon>
        <taxon>Natranaerovirgaceae</taxon>
        <taxon>Natranaerovirga</taxon>
    </lineage>
</organism>
<keyword evidence="4 7" id="KW-0812">Transmembrane</keyword>
<dbReference type="EMBL" id="SMGQ01000013">
    <property type="protein sequence ID" value="TCK92619.1"/>
    <property type="molecule type" value="Genomic_DNA"/>
</dbReference>
<feature type="transmembrane region" description="Helical" evidence="7">
    <location>
        <begin position="315"/>
        <end position="334"/>
    </location>
</feature>
<feature type="domain" description="CstA N-terminal" evidence="8">
    <location>
        <begin position="161"/>
        <end position="296"/>
    </location>
</feature>
<reference evidence="9 10" key="1">
    <citation type="submission" date="2019-03" db="EMBL/GenBank/DDBJ databases">
        <title>Genomic Encyclopedia of Type Strains, Phase IV (KMG-IV): sequencing the most valuable type-strain genomes for metagenomic binning, comparative biology and taxonomic classification.</title>
        <authorList>
            <person name="Goeker M."/>
        </authorList>
    </citation>
    <scope>NUCLEOTIDE SEQUENCE [LARGE SCALE GENOMIC DNA]</scope>
    <source>
        <strain evidence="9 10">DSM 24176</strain>
    </source>
</reference>
<comment type="subcellular location">
    <subcellularLocation>
        <location evidence="1">Cell membrane</location>
        <topology evidence="1">Multi-pass membrane protein</topology>
    </subcellularLocation>
</comment>
<evidence type="ECO:0000256" key="4">
    <source>
        <dbReference type="ARBA" id="ARBA00022692"/>
    </source>
</evidence>
<feature type="transmembrane region" description="Helical" evidence="7">
    <location>
        <begin position="265"/>
        <end position="288"/>
    </location>
</feature>
<feature type="transmembrane region" description="Helical" evidence="7">
    <location>
        <begin position="125"/>
        <end position="143"/>
    </location>
</feature>
<dbReference type="Pfam" id="PF02554">
    <property type="entry name" value="CstA"/>
    <property type="match status" value="3"/>
</dbReference>
<sequence>MVSFLGSIIALVLGYFIYGVVVEKVFGVNENRQTPAVELEDGVDFVPLSWPRIFLIQVLNIAGLGPIFGAIMGALYGPAAFLWIVFGSIFAGGVHDYFSGMLSVRHQGKSISEIVGIYLGEHSRKIMRVFSVVLLVLVGTVFMTGPADLLASLNIGGLGNMTMWVGIIFCYYFLATILPVDKIIAKIYPIFGIVLLIMAFGIGGMLIIRGYQIPEITFANLHPDQLPLWPMLFVTIACGAISGFHATQAPMMARCINNERYGRRVFYGSMIAEGMIALVWAAAAMTFFNGGILELNEVIGSGGAGLVVNTISNGLLGNVGGVLAVLGIIACPITSGDTAFRSARLTIADSVNFEQSKSKNRIFIALPLFVIAFGLTRIDFDIIWRYFAWSNQTLAMIVLWATAVYLVKNKRFHWIATVPATFMTAVSVTYILIAPEGFSLSTSFSYIVGLLAAISALLLFLIKSYKKDPKRLQESSQVA</sequence>
<evidence type="ECO:0000256" key="1">
    <source>
        <dbReference type="ARBA" id="ARBA00004651"/>
    </source>
</evidence>
<feature type="transmembrane region" description="Helical" evidence="7">
    <location>
        <begin position="163"/>
        <end position="180"/>
    </location>
</feature>
<feature type="transmembrane region" description="Helical" evidence="7">
    <location>
        <begin position="228"/>
        <end position="244"/>
    </location>
</feature>
<keyword evidence="10" id="KW-1185">Reference proteome</keyword>
<evidence type="ECO:0000313" key="10">
    <source>
        <dbReference type="Proteomes" id="UP000294545"/>
    </source>
</evidence>